<evidence type="ECO:0000313" key="4">
    <source>
        <dbReference type="EMBL" id="KAJ8930520.1"/>
    </source>
</evidence>
<organism evidence="4 5">
    <name type="scientific">Rhamnusium bicolor</name>
    <dbReference type="NCBI Taxonomy" id="1586634"/>
    <lineage>
        <taxon>Eukaryota</taxon>
        <taxon>Metazoa</taxon>
        <taxon>Ecdysozoa</taxon>
        <taxon>Arthropoda</taxon>
        <taxon>Hexapoda</taxon>
        <taxon>Insecta</taxon>
        <taxon>Pterygota</taxon>
        <taxon>Neoptera</taxon>
        <taxon>Endopterygota</taxon>
        <taxon>Coleoptera</taxon>
        <taxon>Polyphaga</taxon>
        <taxon>Cucujiformia</taxon>
        <taxon>Chrysomeloidea</taxon>
        <taxon>Cerambycidae</taxon>
        <taxon>Lepturinae</taxon>
        <taxon>Rhagiini</taxon>
        <taxon>Rhamnusium</taxon>
    </lineage>
</organism>
<sequence length="272" mass="32191">MEIRFWLIGPCLSAKKRAACISALLIRFREKKRKRRYWVHPLISAHLVKGQFYKIYEDLRLHPENFFNYTRMSKDSFDKLLIIISPLITYQDVVRKCIPSEERLLVTLRLEQKLLNIPEDRCLPDDIDGTCMPFVFVADEAFSISKHVLRPYARKNLTNLKRIFNYRLTRARRMVECAFGILANKWRIFHRPLDVNPEFCDSIVKAACILHNFVRLHDGKQVDQEDIESTTYFNNIAPSNKRGKQTALNNRTYFARYFTSPAGNVSWQYEYI</sequence>
<evidence type="ECO:0000256" key="2">
    <source>
        <dbReference type="ARBA" id="ARBA00022723"/>
    </source>
</evidence>
<keyword evidence="2" id="KW-0479">Metal-binding</keyword>
<keyword evidence="5" id="KW-1185">Reference proteome</keyword>
<dbReference type="Proteomes" id="UP001162156">
    <property type="component" value="Unassembled WGS sequence"/>
</dbReference>
<dbReference type="AlphaFoldDB" id="A0AAV8WVA3"/>
<comment type="cofactor">
    <cofactor evidence="1">
        <name>a divalent metal cation</name>
        <dbReference type="ChEBI" id="CHEBI:60240"/>
    </cofactor>
</comment>
<dbReference type="Pfam" id="PF13359">
    <property type="entry name" value="DDE_Tnp_4"/>
    <property type="match status" value="1"/>
</dbReference>
<dbReference type="GO" id="GO:0046872">
    <property type="term" value="F:metal ion binding"/>
    <property type="evidence" value="ECO:0007669"/>
    <property type="project" value="UniProtKB-KW"/>
</dbReference>
<dbReference type="InterPro" id="IPR027806">
    <property type="entry name" value="HARBI1_dom"/>
</dbReference>
<comment type="caution">
    <text evidence="4">The sequence shown here is derived from an EMBL/GenBank/DDBJ whole genome shotgun (WGS) entry which is preliminary data.</text>
</comment>
<gene>
    <name evidence="4" type="ORF">NQ314_016667</name>
</gene>
<protein>
    <recommendedName>
        <fullName evidence="3">DDE Tnp4 domain-containing protein</fullName>
    </recommendedName>
</protein>
<accession>A0AAV8WVA3</accession>
<feature type="domain" description="DDE Tnp4" evidence="3">
    <location>
        <begin position="135"/>
        <end position="212"/>
    </location>
</feature>
<name>A0AAV8WVA3_9CUCU</name>
<evidence type="ECO:0000259" key="3">
    <source>
        <dbReference type="Pfam" id="PF13359"/>
    </source>
</evidence>
<proteinExistence type="predicted"/>
<dbReference type="EMBL" id="JANEYF010004629">
    <property type="protein sequence ID" value="KAJ8930520.1"/>
    <property type="molecule type" value="Genomic_DNA"/>
</dbReference>
<evidence type="ECO:0000256" key="1">
    <source>
        <dbReference type="ARBA" id="ARBA00001968"/>
    </source>
</evidence>
<evidence type="ECO:0000313" key="5">
    <source>
        <dbReference type="Proteomes" id="UP001162156"/>
    </source>
</evidence>
<reference evidence="4" key="1">
    <citation type="journal article" date="2023" name="Insect Mol. Biol.">
        <title>Genome sequencing provides insights into the evolution of gene families encoding plant cell wall-degrading enzymes in longhorned beetles.</title>
        <authorList>
            <person name="Shin N.R."/>
            <person name="Okamura Y."/>
            <person name="Kirsch R."/>
            <person name="Pauchet Y."/>
        </authorList>
    </citation>
    <scope>NUCLEOTIDE SEQUENCE</scope>
    <source>
        <strain evidence="4">RBIC_L_NR</strain>
    </source>
</reference>